<dbReference type="AlphaFoldDB" id="A0A8T1M332"/>
<sequence length="121" mass="13671">MYIRSALNLPLSNSLLGSFKYLHFLAQPTCYADTLKCYFSLCRIVLSVFSHSDRVFLPDKENTEFVLLFVIAVDLLFSLPSLSIFRCPGLLGVALLSLLQHFAPHPPEISKRYHQSALVKP</sequence>
<dbReference type="EMBL" id="NIRI02000056">
    <property type="protein sequence ID" value="KAG5443777.1"/>
    <property type="molecule type" value="Genomic_DNA"/>
</dbReference>
<name>A0A8T1M332_CLOSI</name>
<organism evidence="1 2">
    <name type="scientific">Clonorchis sinensis</name>
    <name type="common">Chinese liver fluke</name>
    <dbReference type="NCBI Taxonomy" id="79923"/>
    <lineage>
        <taxon>Eukaryota</taxon>
        <taxon>Metazoa</taxon>
        <taxon>Spiralia</taxon>
        <taxon>Lophotrochozoa</taxon>
        <taxon>Platyhelminthes</taxon>
        <taxon>Trematoda</taxon>
        <taxon>Digenea</taxon>
        <taxon>Opisthorchiida</taxon>
        <taxon>Opisthorchiata</taxon>
        <taxon>Opisthorchiidae</taxon>
        <taxon>Clonorchis</taxon>
    </lineage>
</organism>
<reference evidence="1 2" key="1">
    <citation type="journal article" date="2018" name="Biotechnol. Adv.">
        <title>Improved genomic resources and new bioinformatic workflow for the carcinogenic parasite Clonorchis sinensis: Biotechnological implications.</title>
        <authorList>
            <person name="Wang D."/>
            <person name="Korhonen P.K."/>
            <person name="Gasser R.B."/>
            <person name="Young N.D."/>
        </authorList>
    </citation>
    <scope>NUCLEOTIDE SEQUENCE [LARGE SCALE GENOMIC DNA]</scope>
    <source>
        <strain evidence="1">Cs-k2</strain>
    </source>
</reference>
<gene>
    <name evidence="1" type="ORF">CSKR_202871</name>
</gene>
<keyword evidence="2" id="KW-1185">Reference proteome</keyword>
<proteinExistence type="predicted"/>
<comment type="caution">
    <text evidence="1">The sequence shown here is derived from an EMBL/GenBank/DDBJ whole genome shotgun (WGS) entry which is preliminary data.</text>
</comment>
<protein>
    <submittedName>
        <fullName evidence="1">Uncharacterized protein</fullName>
    </submittedName>
</protein>
<reference evidence="1 2" key="2">
    <citation type="journal article" date="2021" name="Genomics">
        <title>High-quality reference genome for Clonorchis sinensis.</title>
        <authorList>
            <person name="Young N.D."/>
            <person name="Stroehlein A.J."/>
            <person name="Kinkar L."/>
            <person name="Wang T."/>
            <person name="Sohn W.M."/>
            <person name="Chang B.C.H."/>
            <person name="Kaur P."/>
            <person name="Weisz D."/>
            <person name="Dudchenko O."/>
            <person name="Aiden E.L."/>
            <person name="Korhonen P.K."/>
            <person name="Gasser R.B."/>
        </authorList>
    </citation>
    <scope>NUCLEOTIDE SEQUENCE [LARGE SCALE GENOMIC DNA]</scope>
    <source>
        <strain evidence="1">Cs-k2</strain>
    </source>
</reference>
<evidence type="ECO:0000313" key="2">
    <source>
        <dbReference type="Proteomes" id="UP000286415"/>
    </source>
</evidence>
<dbReference type="Proteomes" id="UP000286415">
    <property type="component" value="Unassembled WGS sequence"/>
</dbReference>
<accession>A0A8T1M332</accession>
<evidence type="ECO:0000313" key="1">
    <source>
        <dbReference type="EMBL" id="KAG5443777.1"/>
    </source>
</evidence>